<comment type="catalytic activity">
    <reaction evidence="4">
        <text>O-phospho-L-threonyl-[protein] + H2O = L-threonyl-[protein] + phosphate</text>
        <dbReference type="Rhea" id="RHEA:47004"/>
        <dbReference type="Rhea" id="RHEA-COMP:11060"/>
        <dbReference type="Rhea" id="RHEA-COMP:11605"/>
        <dbReference type="ChEBI" id="CHEBI:15377"/>
        <dbReference type="ChEBI" id="CHEBI:30013"/>
        <dbReference type="ChEBI" id="CHEBI:43474"/>
        <dbReference type="ChEBI" id="CHEBI:61977"/>
        <dbReference type="EC" id="3.1.3.16"/>
    </reaction>
</comment>
<dbReference type="GeneID" id="14882642"/>
<dbReference type="Gene3D" id="3.60.21.10">
    <property type="match status" value="1"/>
</dbReference>
<dbReference type="PROSITE" id="PS00125">
    <property type="entry name" value="SER_THR_PHOSPHATASE"/>
    <property type="match status" value="1"/>
</dbReference>
<accession>A0A0A1TUJ9</accession>
<dbReference type="InterPro" id="IPR051134">
    <property type="entry name" value="PPP_phosphatase"/>
</dbReference>
<evidence type="ECO:0000313" key="7">
    <source>
        <dbReference type="Proteomes" id="UP000014680"/>
    </source>
</evidence>
<dbReference type="EMBL" id="KB207240">
    <property type="protein sequence ID" value="ELP83725.1"/>
    <property type="molecule type" value="Genomic_DNA"/>
</dbReference>
<dbReference type="SMART" id="SM00156">
    <property type="entry name" value="PP2Ac"/>
    <property type="match status" value="1"/>
</dbReference>
<evidence type="ECO:0000313" key="6">
    <source>
        <dbReference type="EMBL" id="ELP83725.1"/>
    </source>
</evidence>
<evidence type="ECO:0000256" key="4">
    <source>
        <dbReference type="RuleBase" id="RU004273"/>
    </source>
</evidence>
<gene>
    <name evidence="6" type="ORF">EIN_469190</name>
</gene>
<dbReference type="InterPro" id="IPR004843">
    <property type="entry name" value="Calcineurin-like_PHP"/>
</dbReference>
<keyword evidence="4" id="KW-0378">Hydrolase</keyword>
<dbReference type="EC" id="3.1.3.16" evidence="4"/>
<evidence type="ECO:0000256" key="2">
    <source>
        <dbReference type="ARBA" id="ARBA00022723"/>
    </source>
</evidence>
<dbReference type="PANTHER" id="PTHR45668">
    <property type="entry name" value="SERINE/THREONINE-PROTEIN PHOSPHATASE 5-RELATED"/>
    <property type="match status" value="1"/>
</dbReference>
<dbReference type="OMA" id="HCTIEGG"/>
<sequence length="338" mass="38371">MELDEVDNLEVSSAQNIISAICRNDEIYRATNFQFLKRVFERAIAILRPRPNVEVIQTDPKSGRVFILVGDLHGQFSDLMTIFNKHGPPCQKTTYILLGDYVDRGNDGLEILLVMCLWKIVCPEYIHFLRGNHESLSTCDLYGFKDEIREKYKEGAEDVITLCGELFKSLQLAAVIGKTAFCVHAGIFSTNQLLQIGDIKDINNINRFVDEDKNEISIFNQLLWSDPELSDGFKKNEFRGIGIVWGSKQSSAFLKKNGLKYIVRSHESPEARWTRVNFRLGGMTDGYVQDHCTIEGGTYTIFSAPCPQVCVQGMMQPCRGAVAVFLPPYNRIVFEQFE</sequence>
<evidence type="ECO:0000256" key="1">
    <source>
        <dbReference type="ARBA" id="ARBA00001936"/>
    </source>
</evidence>
<dbReference type="KEGG" id="eiv:EIN_469190"/>
<dbReference type="PRINTS" id="PR00114">
    <property type="entry name" value="STPHPHTASE"/>
</dbReference>
<keyword evidence="7" id="KW-1185">Reference proteome</keyword>
<dbReference type="OrthoDB" id="1930084at2759"/>
<reference evidence="6 7" key="1">
    <citation type="submission" date="2012-10" db="EMBL/GenBank/DDBJ databases">
        <authorList>
            <person name="Zafar N."/>
            <person name="Inman J."/>
            <person name="Hall N."/>
            <person name="Lorenzi H."/>
            <person name="Caler E."/>
        </authorList>
    </citation>
    <scope>NUCLEOTIDE SEQUENCE [LARGE SCALE GENOMIC DNA]</scope>
    <source>
        <strain evidence="6 7">IP1</strain>
    </source>
</reference>
<protein>
    <recommendedName>
        <fullName evidence="4">Serine/threonine-protein phosphatase</fullName>
        <ecNumber evidence="4">3.1.3.16</ecNumber>
    </recommendedName>
</protein>
<feature type="domain" description="Serine/threonine specific protein phosphatases" evidence="5">
    <location>
        <begin position="129"/>
        <end position="134"/>
    </location>
</feature>
<evidence type="ECO:0000256" key="3">
    <source>
        <dbReference type="ARBA" id="ARBA00023211"/>
    </source>
</evidence>
<dbReference type="Pfam" id="PF00149">
    <property type="entry name" value="Metallophos"/>
    <property type="match status" value="1"/>
</dbReference>
<dbReference type="Proteomes" id="UP000014680">
    <property type="component" value="Unassembled WGS sequence"/>
</dbReference>
<dbReference type="GO" id="GO:0004722">
    <property type="term" value="F:protein serine/threonine phosphatase activity"/>
    <property type="evidence" value="ECO:0007669"/>
    <property type="project" value="UniProtKB-EC"/>
</dbReference>
<comment type="similarity">
    <text evidence="4">Belongs to the PPP phosphatase family.</text>
</comment>
<evidence type="ECO:0000259" key="5">
    <source>
        <dbReference type="PROSITE" id="PS00125"/>
    </source>
</evidence>
<dbReference type="VEuPathDB" id="AmoebaDB:EIN_469190"/>
<dbReference type="RefSeq" id="XP_004183071.1">
    <property type="nucleotide sequence ID" value="XM_004183023.1"/>
</dbReference>
<name>A0A0A1TUJ9_ENTIV</name>
<proteinExistence type="inferred from homology"/>
<organism evidence="6 7">
    <name type="scientific">Entamoeba invadens IP1</name>
    <dbReference type="NCBI Taxonomy" id="370355"/>
    <lineage>
        <taxon>Eukaryota</taxon>
        <taxon>Amoebozoa</taxon>
        <taxon>Evosea</taxon>
        <taxon>Archamoebae</taxon>
        <taxon>Mastigamoebida</taxon>
        <taxon>Entamoebidae</taxon>
        <taxon>Entamoeba</taxon>
    </lineage>
</organism>
<dbReference type="AlphaFoldDB" id="A0A0A1TUJ9"/>
<dbReference type="InterPro" id="IPR029052">
    <property type="entry name" value="Metallo-depent_PP-like"/>
</dbReference>
<dbReference type="GO" id="GO:0046872">
    <property type="term" value="F:metal ion binding"/>
    <property type="evidence" value="ECO:0007669"/>
    <property type="project" value="UniProtKB-KW"/>
</dbReference>
<keyword evidence="3" id="KW-0464">Manganese</keyword>
<dbReference type="CDD" id="cd00144">
    <property type="entry name" value="MPP_PPP_family"/>
    <property type="match status" value="1"/>
</dbReference>
<dbReference type="InterPro" id="IPR006186">
    <property type="entry name" value="Ser/Thr-sp_prot-phosphatase"/>
</dbReference>
<dbReference type="PANTHER" id="PTHR45668:SF5">
    <property type="entry name" value="SERINE_THREONINE-PROTEIN PHOSPHATASE 5"/>
    <property type="match status" value="1"/>
</dbReference>
<keyword evidence="2" id="KW-0479">Metal-binding</keyword>
<dbReference type="SUPFAM" id="SSF56300">
    <property type="entry name" value="Metallo-dependent phosphatases"/>
    <property type="match status" value="1"/>
</dbReference>
<comment type="cofactor">
    <cofactor evidence="1">
        <name>Mn(2+)</name>
        <dbReference type="ChEBI" id="CHEBI:29035"/>
    </cofactor>
</comment>